<organism evidence="1 3">
    <name type="scientific">Phycomyces blakesleeanus (strain ATCC 8743b / DSM 1359 / FGSC 10004 / NBRC 33097 / NRRL 1555)</name>
    <dbReference type="NCBI Taxonomy" id="763407"/>
    <lineage>
        <taxon>Eukaryota</taxon>
        <taxon>Fungi</taxon>
        <taxon>Fungi incertae sedis</taxon>
        <taxon>Mucoromycota</taxon>
        <taxon>Mucoromycotina</taxon>
        <taxon>Mucoromycetes</taxon>
        <taxon>Mucorales</taxon>
        <taxon>Phycomycetaceae</taxon>
        <taxon>Phycomyces</taxon>
    </lineage>
</organism>
<evidence type="ECO:0000313" key="2">
    <source>
        <dbReference type="EMBL" id="OAD71840.1"/>
    </source>
</evidence>
<protein>
    <submittedName>
        <fullName evidence="1">Uncharacterized protein</fullName>
    </submittedName>
</protein>
<dbReference type="GeneID" id="29003603"/>
<dbReference type="GeneID" id="28997266"/>
<dbReference type="EMBL" id="KV440985">
    <property type="protein sequence ID" value="OAD71840.1"/>
    <property type="molecule type" value="Genomic_DNA"/>
</dbReference>
<dbReference type="VEuPathDB" id="FungiDB:PHYBLDRAFT_170479"/>
<dbReference type="AlphaFoldDB" id="A0A167M539"/>
<reference evidence="3" key="1">
    <citation type="submission" date="2015-06" db="EMBL/GenBank/DDBJ databases">
        <title>Expansion of signal transduction pathways in fungi by whole-genome duplication.</title>
        <authorList>
            <consortium name="DOE Joint Genome Institute"/>
            <person name="Corrochano L.M."/>
            <person name="Kuo A."/>
            <person name="Marcet-Houben M."/>
            <person name="Polaino S."/>
            <person name="Salamov A."/>
            <person name="Villalobos J.M."/>
            <person name="Alvarez M.I."/>
            <person name="Avalos J."/>
            <person name="Benito E.P."/>
            <person name="Benoit I."/>
            <person name="Burger G."/>
            <person name="Camino L.P."/>
            <person name="Canovas D."/>
            <person name="Cerda-Olmedo E."/>
            <person name="Cheng J.-F."/>
            <person name="Dominguez A."/>
            <person name="Elias M."/>
            <person name="Eslava A.P."/>
            <person name="Glaser F."/>
            <person name="Grimwood J."/>
            <person name="Gutierrez G."/>
            <person name="Heitman J."/>
            <person name="Henrissat B."/>
            <person name="Iturriaga E.A."/>
            <person name="Lang B.F."/>
            <person name="Lavin J.L."/>
            <person name="Lee S."/>
            <person name="Li W."/>
            <person name="Lindquist E."/>
            <person name="Lopez-Garcia S."/>
            <person name="Luque E.M."/>
            <person name="Marcos A.T."/>
            <person name="Martin J."/>
            <person name="McCluskey K."/>
            <person name="Medina H.R."/>
            <person name="Miralles-Duran A."/>
            <person name="Miyazaki A."/>
            <person name="Munoz-Torres E."/>
            <person name="Oguiza J.A."/>
            <person name="Ohm R."/>
            <person name="Olmedo M."/>
            <person name="Orejas M."/>
            <person name="Ortiz-Castellanos L."/>
            <person name="Pisabarro A.G."/>
            <person name="Rodriguez-Romero J."/>
            <person name="Ruiz-Herrera J."/>
            <person name="Ruiz-Vazquez R."/>
            <person name="Sanz C."/>
            <person name="Schackwitz W."/>
            <person name="Schmutz J."/>
            <person name="Shahriari M."/>
            <person name="Shelest E."/>
            <person name="Silva-Franco F."/>
            <person name="Soanes D."/>
            <person name="Syed K."/>
            <person name="Tagua V.G."/>
            <person name="Talbot N.J."/>
            <person name="Thon M."/>
            <person name="De vries R.P."/>
            <person name="Wiebenga A."/>
            <person name="Yadav J.S."/>
            <person name="Braun E.L."/>
            <person name="Baker S."/>
            <person name="Garre V."/>
            <person name="Horwitz B."/>
            <person name="Torres-Martinez S."/>
            <person name="Idnurm A."/>
            <person name="Herrera-Estrella A."/>
            <person name="Gabaldon T."/>
            <person name="Grigoriev I.V."/>
        </authorList>
    </citation>
    <scope>NUCLEOTIDE SEQUENCE [LARGE SCALE GENOMIC DNA]</scope>
    <source>
        <strain evidence="3">NRRL 1555(-)</strain>
    </source>
</reference>
<accession>A0A167M539</accession>
<reference evidence="1" key="2">
    <citation type="submission" date="2015-06" db="EMBL/GenBank/DDBJ databases">
        <title>Expansion of signal transduction pathways in fungi by whole-genome duplication.</title>
        <authorList>
            <consortium name="DOE Joint Genome Institute"/>
            <person name="Corrochano L.M."/>
            <person name="Kuo A."/>
            <person name="Marcet-Houben M."/>
            <person name="Polaino S."/>
            <person name="Salamov A."/>
            <person name="Villalobos J.M."/>
            <person name="Alvarez M.I."/>
            <person name="Avalos J."/>
            <person name="Benito E.P."/>
            <person name="Benoit I."/>
            <person name="Burger G."/>
            <person name="Camino L.P."/>
            <person name="Canovas D."/>
            <person name="Cerda-Olmedo E."/>
            <person name="Cheng J.-F."/>
            <person name="Dominguez A."/>
            <person name="Elias M."/>
            <person name="Eslava A.P."/>
            <person name="Glaser F."/>
            <person name="Grimwood J."/>
            <person name="Gutierrez G."/>
            <person name="Heitman J."/>
            <person name="Henrissat B."/>
            <person name="Iturriaga E.A."/>
            <person name="Lang B.F."/>
            <person name="Lavin J.L."/>
            <person name="Lee S."/>
            <person name="Li W."/>
            <person name="Lindquist E."/>
            <person name="Lopez-Garcia S."/>
            <person name="Luque E.M."/>
            <person name="Marcos A.T."/>
            <person name="Martin J."/>
            <person name="Mccluskey K."/>
            <person name="Medina H.R."/>
            <person name="Miralles-Duran A."/>
            <person name="Miyazaki A."/>
            <person name="Munoz-Torres E."/>
            <person name="Oguiza J.A."/>
            <person name="Ohm R."/>
            <person name="Olmedo M."/>
            <person name="Orejas M."/>
            <person name="Ortiz-Castellanos L."/>
            <person name="Pisabarro A.G."/>
            <person name="Rodriguez-Romero J."/>
            <person name="Ruiz-Herrera J."/>
            <person name="Ruiz-Vazquez R."/>
            <person name="Sanz C."/>
            <person name="Schackwitz W."/>
            <person name="Schmutz J."/>
            <person name="Shahriari M."/>
            <person name="Shelest E."/>
            <person name="Silva-Franco F."/>
            <person name="Soanes D."/>
            <person name="Syed K."/>
            <person name="Tagua V.G."/>
            <person name="Talbot N.J."/>
            <person name="Thon M."/>
            <person name="De Vries R.P."/>
            <person name="Wiebenga A."/>
            <person name="Yadav J.S."/>
            <person name="Braun E.L."/>
            <person name="Baker S."/>
            <person name="Garre V."/>
            <person name="Horwitz B."/>
            <person name="Torres-Martinez S."/>
            <person name="Idnurm A."/>
            <person name="Herrera-Estrella A."/>
            <person name="Gabaldon T."/>
            <person name="Grigoriev I.V."/>
        </authorList>
    </citation>
    <scope>NUCLEOTIDE SEQUENCE [LARGE SCALE GENOMIC DNA]</scope>
    <source>
        <strain evidence="1">NRRL 1555</strain>
    </source>
</reference>
<dbReference type="Proteomes" id="UP000077315">
    <property type="component" value="Unassembled WGS sequence"/>
</dbReference>
<proteinExistence type="predicted"/>
<dbReference type="VEuPathDB" id="FungiDB:PHYBLDRAFT_72699"/>
<dbReference type="RefSeq" id="XP_018289867.1">
    <property type="nucleotide sequence ID" value="XM_018442697.1"/>
</dbReference>
<sequence>MPLLRKKDMTLRSQDEAFSSILFGSDEECSQTRIFANEQMNLNMVVPLGKCKGIAFQLKEDSTKYDIHIHNEVKEKFLTSDDSSCTLDRREVGKSVVLTLCKGRSELWQTTSLQGNKSAILAGVLKYKGMRHLRKSIEKELFANNRGKADPNPHIYVADREAVSQGYQSSGTGMSEYMCE</sequence>
<dbReference type="EMBL" id="KV440985">
    <property type="protein sequence ID" value="OAD71827.1"/>
    <property type="molecule type" value="Genomic_DNA"/>
</dbReference>
<dbReference type="RefSeq" id="XP_018289880.1">
    <property type="nucleotide sequence ID" value="XM_018436360.1"/>
</dbReference>
<evidence type="ECO:0000313" key="1">
    <source>
        <dbReference type="EMBL" id="OAD71827.1"/>
    </source>
</evidence>
<name>A0A167M539_PHYB8</name>
<keyword evidence="3" id="KW-1185">Reference proteome</keyword>
<evidence type="ECO:0000313" key="3">
    <source>
        <dbReference type="Proteomes" id="UP000077315"/>
    </source>
</evidence>
<gene>
    <name evidence="2" type="ORF">PHYBLDRAFT_170479</name>
    <name evidence="1" type="ORF">PHYBLDRAFT_72699</name>
</gene>